<dbReference type="Pfam" id="PF00324">
    <property type="entry name" value="AA_permease"/>
    <property type="match status" value="1"/>
</dbReference>
<organism evidence="7 8">
    <name type="scientific">Humicola insolens</name>
    <name type="common">Soft-rot fungus</name>
    <dbReference type="NCBI Taxonomy" id="85995"/>
    <lineage>
        <taxon>Eukaryota</taxon>
        <taxon>Fungi</taxon>
        <taxon>Dikarya</taxon>
        <taxon>Ascomycota</taxon>
        <taxon>Pezizomycotina</taxon>
        <taxon>Sordariomycetes</taxon>
        <taxon>Sordariomycetidae</taxon>
        <taxon>Sordariales</taxon>
        <taxon>Chaetomiaceae</taxon>
        <taxon>Mycothermus</taxon>
    </lineage>
</organism>
<evidence type="ECO:0000259" key="6">
    <source>
        <dbReference type="Pfam" id="PF00324"/>
    </source>
</evidence>
<keyword evidence="8" id="KW-1185">Reference proteome</keyword>
<accession>A0ABR3VN64</accession>
<dbReference type="Proteomes" id="UP001583172">
    <property type="component" value="Unassembled WGS sequence"/>
</dbReference>
<dbReference type="InterPro" id="IPR050524">
    <property type="entry name" value="APC_YAT"/>
</dbReference>
<evidence type="ECO:0000313" key="7">
    <source>
        <dbReference type="EMBL" id="KAL1843338.1"/>
    </source>
</evidence>
<evidence type="ECO:0000256" key="1">
    <source>
        <dbReference type="ARBA" id="ARBA00004141"/>
    </source>
</evidence>
<feature type="transmembrane region" description="Helical" evidence="5">
    <location>
        <begin position="6"/>
        <end position="25"/>
    </location>
</feature>
<protein>
    <recommendedName>
        <fullName evidence="6">Amino acid permease/ SLC12A domain-containing protein</fullName>
    </recommendedName>
</protein>
<dbReference type="PANTHER" id="PTHR43341:SF15">
    <property type="entry name" value="GENERAL AMINO ACID PERMEASE AGP2"/>
    <property type="match status" value="1"/>
</dbReference>
<keyword evidence="2 5" id="KW-0812">Transmembrane</keyword>
<sequence>MHTGFVSLVTASQLINFAVICVTYLRSHGALRVQGVDRRTLPYRATIQPYAAWYALIACSAMAFIGGYAVFLPGRWDVPTFLFSYTMIGVCPILYVAWKLLKRTCVYRSDEVDLQKNMDEIAEYEKNYVPTPPKNLFERMLDRLFV</sequence>
<feature type="transmembrane region" description="Helical" evidence="5">
    <location>
        <begin position="78"/>
        <end position="98"/>
    </location>
</feature>
<gene>
    <name evidence="7" type="ORF">VTJ49DRAFT_2155</name>
</gene>
<comment type="subcellular location">
    <subcellularLocation>
        <location evidence="1">Membrane</location>
        <topology evidence="1">Multi-pass membrane protein</topology>
    </subcellularLocation>
</comment>
<comment type="caution">
    <text evidence="7">The sequence shown here is derived from an EMBL/GenBank/DDBJ whole genome shotgun (WGS) entry which is preliminary data.</text>
</comment>
<feature type="domain" description="Amino acid permease/ SLC12A" evidence="6">
    <location>
        <begin position="4"/>
        <end position="104"/>
    </location>
</feature>
<dbReference type="PANTHER" id="PTHR43341">
    <property type="entry name" value="AMINO ACID PERMEASE"/>
    <property type="match status" value="1"/>
</dbReference>
<evidence type="ECO:0000256" key="2">
    <source>
        <dbReference type="ARBA" id="ARBA00022692"/>
    </source>
</evidence>
<proteinExistence type="predicted"/>
<evidence type="ECO:0000256" key="4">
    <source>
        <dbReference type="ARBA" id="ARBA00023136"/>
    </source>
</evidence>
<dbReference type="EMBL" id="JAZGSY010000019">
    <property type="protein sequence ID" value="KAL1843338.1"/>
    <property type="molecule type" value="Genomic_DNA"/>
</dbReference>
<name>A0ABR3VN64_HUMIN</name>
<dbReference type="InterPro" id="IPR004841">
    <property type="entry name" value="AA-permease/SLC12A_dom"/>
</dbReference>
<evidence type="ECO:0000256" key="3">
    <source>
        <dbReference type="ARBA" id="ARBA00022989"/>
    </source>
</evidence>
<keyword evidence="4 5" id="KW-0472">Membrane</keyword>
<evidence type="ECO:0000256" key="5">
    <source>
        <dbReference type="SAM" id="Phobius"/>
    </source>
</evidence>
<keyword evidence="3 5" id="KW-1133">Transmembrane helix</keyword>
<feature type="transmembrane region" description="Helical" evidence="5">
    <location>
        <begin position="51"/>
        <end position="72"/>
    </location>
</feature>
<reference evidence="7 8" key="1">
    <citation type="journal article" date="2024" name="Commun. Biol.">
        <title>Comparative genomic analysis of thermophilic fungi reveals convergent evolutionary adaptations and gene losses.</title>
        <authorList>
            <person name="Steindorff A.S."/>
            <person name="Aguilar-Pontes M.V."/>
            <person name="Robinson A.J."/>
            <person name="Andreopoulos B."/>
            <person name="LaButti K."/>
            <person name="Kuo A."/>
            <person name="Mondo S."/>
            <person name="Riley R."/>
            <person name="Otillar R."/>
            <person name="Haridas S."/>
            <person name="Lipzen A."/>
            <person name="Grimwood J."/>
            <person name="Schmutz J."/>
            <person name="Clum A."/>
            <person name="Reid I.D."/>
            <person name="Moisan M.C."/>
            <person name="Butler G."/>
            <person name="Nguyen T.T.M."/>
            <person name="Dewar K."/>
            <person name="Conant G."/>
            <person name="Drula E."/>
            <person name="Henrissat B."/>
            <person name="Hansel C."/>
            <person name="Singer S."/>
            <person name="Hutchinson M.I."/>
            <person name="de Vries R.P."/>
            <person name="Natvig D.O."/>
            <person name="Powell A.J."/>
            <person name="Tsang A."/>
            <person name="Grigoriev I.V."/>
        </authorList>
    </citation>
    <scope>NUCLEOTIDE SEQUENCE [LARGE SCALE GENOMIC DNA]</scope>
    <source>
        <strain evidence="7 8">CBS 620.91</strain>
    </source>
</reference>
<evidence type="ECO:0000313" key="8">
    <source>
        <dbReference type="Proteomes" id="UP001583172"/>
    </source>
</evidence>